<keyword evidence="5 10" id="KW-0812">Transmembrane</keyword>
<evidence type="ECO:0000256" key="9">
    <source>
        <dbReference type="ARBA" id="ARBA00024362"/>
    </source>
</evidence>
<name>A0A9C7PVM7_9RHOD</name>
<feature type="transmembrane region" description="Helical" evidence="10">
    <location>
        <begin position="144"/>
        <end position="164"/>
    </location>
</feature>
<organism evidence="12 13">
    <name type="scientific">Galdieria partita</name>
    <dbReference type="NCBI Taxonomy" id="83374"/>
    <lineage>
        <taxon>Eukaryota</taxon>
        <taxon>Rhodophyta</taxon>
        <taxon>Bangiophyceae</taxon>
        <taxon>Galdieriales</taxon>
        <taxon>Galdieriaceae</taxon>
        <taxon>Galdieria</taxon>
    </lineage>
</organism>
<feature type="transmembrane region" description="Helical" evidence="10">
    <location>
        <begin position="457"/>
        <end position="481"/>
    </location>
</feature>
<comment type="subcellular location">
    <subcellularLocation>
        <location evidence="1">Membrane</location>
        <topology evidence="1">Multi-pass membrane protein</topology>
    </subcellularLocation>
    <subcellularLocation>
        <location evidence="2">Plastid</location>
        <location evidence="2">Chloroplast</location>
    </subcellularLocation>
</comment>
<dbReference type="GO" id="GO:0015291">
    <property type="term" value="F:secondary active transmembrane transporter activity"/>
    <property type="evidence" value="ECO:0007669"/>
    <property type="project" value="UniProtKB-ARBA"/>
</dbReference>
<comment type="similarity">
    <text evidence="9">Belongs to the major facilitator superfamily. Sodium/anion cotransporter (TC 2.A.1.14) family.</text>
</comment>
<dbReference type="PANTHER" id="PTHR11662">
    <property type="entry name" value="SOLUTE CARRIER FAMILY 17"/>
    <property type="match status" value="1"/>
</dbReference>
<feature type="transmembrane region" description="Helical" evidence="10">
    <location>
        <begin position="262"/>
        <end position="282"/>
    </location>
</feature>
<proteinExistence type="inferred from homology"/>
<dbReference type="InterPro" id="IPR020846">
    <property type="entry name" value="MFS_dom"/>
</dbReference>
<dbReference type="OrthoDB" id="2250022at2759"/>
<dbReference type="PROSITE" id="PS50850">
    <property type="entry name" value="MFS"/>
    <property type="match status" value="1"/>
</dbReference>
<dbReference type="FunFam" id="1.20.1250.20:FF:000086">
    <property type="entry name" value="ascorbate transporter, chloroplastic isoform X2"/>
    <property type="match status" value="1"/>
</dbReference>
<evidence type="ECO:0000256" key="1">
    <source>
        <dbReference type="ARBA" id="ARBA00004141"/>
    </source>
</evidence>
<keyword evidence="3" id="KW-0150">Chloroplast</keyword>
<feature type="transmembrane region" description="Helical" evidence="10">
    <location>
        <begin position="400"/>
        <end position="418"/>
    </location>
</feature>
<dbReference type="GO" id="GO:0009507">
    <property type="term" value="C:chloroplast"/>
    <property type="evidence" value="ECO:0007669"/>
    <property type="project" value="UniProtKB-SubCell"/>
</dbReference>
<feature type="transmembrane region" description="Helical" evidence="10">
    <location>
        <begin position="197"/>
        <end position="220"/>
    </location>
</feature>
<dbReference type="Pfam" id="PF07690">
    <property type="entry name" value="MFS_1"/>
    <property type="match status" value="1"/>
</dbReference>
<dbReference type="PANTHER" id="PTHR11662:SF399">
    <property type="entry name" value="FI19708P1-RELATED"/>
    <property type="match status" value="1"/>
</dbReference>
<dbReference type="AlphaFoldDB" id="A0A9C7PVM7"/>
<feature type="transmembrane region" description="Helical" evidence="10">
    <location>
        <begin position="325"/>
        <end position="347"/>
    </location>
</feature>
<sequence>MYKIRVMRNNGICSSAFVKLPPYSNRYNTFCRSCPLTCCRWRSFYRPTKLSTTFYRKTVWVSLAKKTSQEPEWNSQDLQVSDNYETTFLKSVSGSVMKNIPERFLVVFLCFLSFVICNMDRVNVSVAILPMSKEFGWSQSTVGVIQSSFFWGYLVTQIPGGYLADKYGGKLVLGCGVLAWSLMTFVTPYAATKSFPVLLLSRALLGFGEGVAMPAMNQVVSKWVPSGERSRSLALIYSGMYFGSVIGLLLCPKMISSLGWPSVFTSFGALGVIWWLFWNAWIKSSPEKSSRISQGDSKYIIKQTTPKISNVSREIPWKLLFSKRATWAIIIAHFCTTWGYFVLLTWLPTYFNQHLGLNLASSSFVSVLPWLAMAIAANLGGWCADYLLSKGFSITFVRKLMQTIGLMGPALFLCIVSFVHHPVTAVSCMALALGLGSFAQSGVYANHQDIGPEYAGVLLGISNSFAAIPGIVGVALTGFILDKTGGAWSLVFGLAIGFYILGTIVYNTMGTGERVF</sequence>
<comment type="caution">
    <text evidence="12">The sequence shown here is derived from an EMBL/GenBank/DDBJ whole genome shotgun (WGS) entry which is preliminary data.</text>
</comment>
<evidence type="ECO:0000256" key="6">
    <source>
        <dbReference type="ARBA" id="ARBA00022946"/>
    </source>
</evidence>
<feature type="transmembrane region" description="Helical" evidence="10">
    <location>
        <begin position="232"/>
        <end position="250"/>
    </location>
</feature>
<evidence type="ECO:0000313" key="13">
    <source>
        <dbReference type="Proteomes" id="UP001061958"/>
    </source>
</evidence>
<dbReference type="InterPro" id="IPR036259">
    <property type="entry name" value="MFS_trans_sf"/>
</dbReference>
<evidence type="ECO:0000256" key="5">
    <source>
        <dbReference type="ARBA" id="ARBA00022692"/>
    </source>
</evidence>
<keyword evidence="6" id="KW-0809">Transit peptide</keyword>
<evidence type="ECO:0000256" key="7">
    <source>
        <dbReference type="ARBA" id="ARBA00022989"/>
    </source>
</evidence>
<feature type="transmembrane region" description="Helical" evidence="10">
    <location>
        <begin position="424"/>
        <end position="445"/>
    </location>
</feature>
<feature type="transmembrane region" description="Helical" evidence="10">
    <location>
        <begin position="104"/>
        <end position="124"/>
    </location>
</feature>
<dbReference type="SUPFAM" id="SSF103473">
    <property type="entry name" value="MFS general substrate transporter"/>
    <property type="match status" value="1"/>
</dbReference>
<gene>
    <name evidence="12" type="ORF">GpartN1_g3047.t1</name>
</gene>
<evidence type="ECO:0000259" key="11">
    <source>
        <dbReference type="PROSITE" id="PS50850"/>
    </source>
</evidence>
<protein>
    <recommendedName>
        <fullName evidence="11">Major facilitator superfamily (MFS) profile domain-containing protein</fullName>
    </recommendedName>
</protein>
<evidence type="ECO:0000256" key="10">
    <source>
        <dbReference type="SAM" id="Phobius"/>
    </source>
</evidence>
<reference evidence="12" key="2">
    <citation type="submission" date="2022-01" db="EMBL/GenBank/DDBJ databases">
        <authorList>
            <person name="Hirooka S."/>
            <person name="Miyagishima S.Y."/>
        </authorList>
    </citation>
    <scope>NUCLEOTIDE SEQUENCE</scope>
    <source>
        <strain evidence="12">NBRC 102759</strain>
    </source>
</reference>
<evidence type="ECO:0000256" key="4">
    <source>
        <dbReference type="ARBA" id="ARBA00022640"/>
    </source>
</evidence>
<dbReference type="GO" id="GO:0042170">
    <property type="term" value="C:plastid membrane"/>
    <property type="evidence" value="ECO:0007669"/>
    <property type="project" value="UniProtKB-ARBA"/>
</dbReference>
<dbReference type="InterPro" id="IPR044777">
    <property type="entry name" value="SLC17A9-like"/>
</dbReference>
<keyword evidence="4" id="KW-0934">Plastid</keyword>
<evidence type="ECO:0000313" key="12">
    <source>
        <dbReference type="EMBL" id="GJQ11256.1"/>
    </source>
</evidence>
<dbReference type="InterPro" id="IPR011701">
    <property type="entry name" value="MFS"/>
</dbReference>
<feature type="transmembrane region" description="Helical" evidence="10">
    <location>
        <begin position="171"/>
        <end position="191"/>
    </location>
</feature>
<dbReference type="EMBL" id="BQMJ01000022">
    <property type="protein sequence ID" value="GJQ11256.1"/>
    <property type="molecule type" value="Genomic_DNA"/>
</dbReference>
<dbReference type="InterPro" id="IPR050382">
    <property type="entry name" value="MFS_Na/Anion_cotransporter"/>
</dbReference>
<dbReference type="Gene3D" id="1.20.1250.20">
    <property type="entry name" value="MFS general substrate transporter like domains"/>
    <property type="match status" value="2"/>
</dbReference>
<feature type="domain" description="Major facilitator superfamily (MFS) profile" evidence="11">
    <location>
        <begin position="106"/>
        <end position="514"/>
    </location>
</feature>
<evidence type="ECO:0000256" key="3">
    <source>
        <dbReference type="ARBA" id="ARBA00022528"/>
    </source>
</evidence>
<evidence type="ECO:0000256" key="8">
    <source>
        <dbReference type="ARBA" id="ARBA00023136"/>
    </source>
</evidence>
<dbReference type="CDD" id="cd17380">
    <property type="entry name" value="MFS_SLC17A9_like"/>
    <property type="match status" value="1"/>
</dbReference>
<accession>A0A9C7PVM7</accession>
<reference evidence="12" key="1">
    <citation type="journal article" date="2022" name="Proc. Natl. Acad. Sci. U.S.A.">
        <title>Life cycle and functional genomics of the unicellular red alga Galdieria for elucidating algal and plant evolution and industrial use.</title>
        <authorList>
            <person name="Hirooka S."/>
            <person name="Itabashi T."/>
            <person name="Ichinose T.M."/>
            <person name="Onuma R."/>
            <person name="Fujiwara T."/>
            <person name="Yamashita S."/>
            <person name="Jong L.W."/>
            <person name="Tomita R."/>
            <person name="Iwane A.H."/>
            <person name="Miyagishima S.Y."/>
        </authorList>
    </citation>
    <scope>NUCLEOTIDE SEQUENCE</scope>
    <source>
        <strain evidence="12">NBRC 102759</strain>
    </source>
</reference>
<keyword evidence="13" id="KW-1185">Reference proteome</keyword>
<dbReference type="Proteomes" id="UP001061958">
    <property type="component" value="Unassembled WGS sequence"/>
</dbReference>
<evidence type="ECO:0000256" key="2">
    <source>
        <dbReference type="ARBA" id="ARBA00004229"/>
    </source>
</evidence>
<dbReference type="FunFam" id="1.20.1250.20:FF:000058">
    <property type="entry name" value="ascorbate transporter, chloroplastic isoform X1"/>
    <property type="match status" value="1"/>
</dbReference>
<feature type="transmembrane region" description="Helical" evidence="10">
    <location>
        <begin position="487"/>
        <end position="506"/>
    </location>
</feature>
<keyword evidence="8 10" id="KW-0472">Membrane</keyword>
<feature type="transmembrane region" description="Helical" evidence="10">
    <location>
        <begin position="367"/>
        <end position="388"/>
    </location>
</feature>
<keyword evidence="7 10" id="KW-1133">Transmembrane helix</keyword>